<organism evidence="1">
    <name type="scientific">Clostridium perfringens</name>
    <dbReference type="NCBI Taxonomy" id="1502"/>
    <lineage>
        <taxon>Bacteria</taxon>
        <taxon>Bacillati</taxon>
        <taxon>Bacillota</taxon>
        <taxon>Clostridia</taxon>
        <taxon>Eubacteriales</taxon>
        <taxon>Clostridiaceae</taxon>
        <taxon>Clostridium</taxon>
    </lineage>
</organism>
<dbReference type="GO" id="GO:0016301">
    <property type="term" value="F:kinase activity"/>
    <property type="evidence" value="ECO:0007669"/>
    <property type="project" value="UniProtKB-KW"/>
</dbReference>
<gene>
    <name evidence="1" type="ORF">G6Z02_09555</name>
</gene>
<name>A0A6G4ZEP0_CLOPF</name>
<dbReference type="AlphaFoldDB" id="A0A6G4ZEP0"/>
<dbReference type="RefSeq" id="WP_164792263.1">
    <property type="nucleotide sequence ID" value="NZ_JAALNF010000003.1"/>
</dbReference>
<dbReference type="SUPFAM" id="SSF109604">
    <property type="entry name" value="HD-domain/PDEase-like"/>
    <property type="match status" value="1"/>
</dbReference>
<proteinExistence type="predicted"/>
<dbReference type="Gene3D" id="1.10.3210.10">
    <property type="entry name" value="Hypothetical protein af1432"/>
    <property type="match status" value="1"/>
</dbReference>
<reference evidence="1" key="1">
    <citation type="submission" date="2020-02" db="EMBL/GenBank/DDBJ databases">
        <title>Genomic Insights into the Phylogeny and Genetic Plasticity of the Human and Animal Enteric Pathogen Clostridium perfringens.</title>
        <authorList>
            <person name="Feng Y."/>
            <person name="Hu Y."/>
        </authorList>
    </citation>
    <scope>NUCLEOTIDE SEQUENCE</scope>
    <source>
        <strain evidence="1">CP-08</strain>
    </source>
</reference>
<dbReference type="EMBL" id="JAALNF010000003">
    <property type="protein sequence ID" value="NGT90447.1"/>
    <property type="molecule type" value="Genomic_DNA"/>
</dbReference>
<keyword evidence="1" id="KW-0808">Transferase</keyword>
<protein>
    <submittedName>
        <fullName evidence="1">GTP pyrophosphokinase</fullName>
    </submittedName>
</protein>
<comment type="caution">
    <text evidence="1">The sequence shown here is derived from an EMBL/GenBank/DDBJ whole genome shotgun (WGS) entry which is preliminary data.</text>
</comment>
<evidence type="ECO:0000313" key="1">
    <source>
        <dbReference type="EMBL" id="NGT90447.1"/>
    </source>
</evidence>
<sequence>MEKSLEEQLEQAIKLASIKHYGQKDKANKPYLFHLLYVMNNVNDLNAKIVGVLHDILEDTDITRNDLLNYGFSEEIVIAVEILTKPKNQKYIDYIENIKKNDIATKVKLIDLKHNMNLTRLPEISDNDLKRTIKYIKAYKYLMKGNI</sequence>
<keyword evidence="1" id="KW-0418">Kinase</keyword>
<accession>A0A6G4ZEP0</accession>